<dbReference type="EMBL" id="JARVKM010000029">
    <property type="protein sequence ID" value="KAK9776196.1"/>
    <property type="molecule type" value="Genomic_DNA"/>
</dbReference>
<evidence type="ECO:0000313" key="3">
    <source>
        <dbReference type="Proteomes" id="UP001465668"/>
    </source>
</evidence>
<feature type="region of interest" description="Disordered" evidence="1">
    <location>
        <begin position="1"/>
        <end position="27"/>
    </location>
</feature>
<feature type="compositionally biased region" description="Basic and acidic residues" evidence="1">
    <location>
        <begin position="110"/>
        <end position="122"/>
    </location>
</feature>
<accession>A0ABR2XQV5</accession>
<keyword evidence="3" id="KW-1185">Reference proteome</keyword>
<feature type="compositionally biased region" description="Polar residues" evidence="1">
    <location>
        <begin position="10"/>
        <end position="22"/>
    </location>
</feature>
<feature type="region of interest" description="Disordered" evidence="1">
    <location>
        <begin position="90"/>
        <end position="137"/>
    </location>
</feature>
<comment type="caution">
    <text evidence="2">The sequence shown here is derived from an EMBL/GenBank/DDBJ whole genome shotgun (WGS) entry which is preliminary data.</text>
</comment>
<name>A0ABR2XQV5_9PEZI</name>
<dbReference type="Proteomes" id="UP001465668">
    <property type="component" value="Unassembled WGS sequence"/>
</dbReference>
<evidence type="ECO:0000313" key="2">
    <source>
        <dbReference type="EMBL" id="KAK9776196.1"/>
    </source>
</evidence>
<evidence type="ECO:0000256" key="1">
    <source>
        <dbReference type="SAM" id="MobiDB-lite"/>
    </source>
</evidence>
<reference evidence="2 3" key="1">
    <citation type="submission" date="2024-02" db="EMBL/GenBank/DDBJ databases">
        <title>First draft genome assembly of two strains of Seiridium cardinale.</title>
        <authorList>
            <person name="Emiliani G."/>
            <person name="Scali E."/>
        </authorList>
    </citation>
    <scope>NUCLEOTIDE SEQUENCE [LARGE SCALE GENOMIC DNA]</scope>
    <source>
        <strain evidence="2 3">BM-138-000479</strain>
    </source>
</reference>
<gene>
    <name evidence="2" type="ORF">SCAR479_07102</name>
</gene>
<proteinExistence type="predicted"/>
<organism evidence="2 3">
    <name type="scientific">Seiridium cardinale</name>
    <dbReference type="NCBI Taxonomy" id="138064"/>
    <lineage>
        <taxon>Eukaryota</taxon>
        <taxon>Fungi</taxon>
        <taxon>Dikarya</taxon>
        <taxon>Ascomycota</taxon>
        <taxon>Pezizomycotina</taxon>
        <taxon>Sordariomycetes</taxon>
        <taxon>Xylariomycetidae</taxon>
        <taxon>Amphisphaeriales</taxon>
        <taxon>Sporocadaceae</taxon>
        <taxon>Seiridium</taxon>
    </lineage>
</organism>
<protein>
    <submittedName>
        <fullName evidence="2">Uncharacterized protein</fullName>
    </submittedName>
</protein>
<feature type="compositionally biased region" description="Basic residues" evidence="1">
    <location>
        <begin position="126"/>
        <end position="137"/>
    </location>
</feature>
<sequence length="137" mass="15336">MNARREAAQMEQSTQASAPSSDLTERDLENMKVVLSDLAERLDRFVESFAGDEFSDELRMGAKDLVGVMTEHLKTTVWVETDGRLYVPISVGGGTRQIEDTEEVGGGDLAKAEGEQDGRKENAQQPRRRRQQRRGPR</sequence>